<dbReference type="Gene3D" id="1.10.10.10">
    <property type="entry name" value="Winged helix-like DNA-binding domain superfamily/Winged helix DNA-binding domain"/>
    <property type="match status" value="1"/>
</dbReference>
<proteinExistence type="predicted"/>
<reference evidence="2 3" key="1">
    <citation type="submission" date="2015-12" db="EMBL/GenBank/DDBJ databases">
        <title>The genome of Folsomia candida.</title>
        <authorList>
            <person name="Faddeeva A."/>
            <person name="Derks M.F."/>
            <person name="Anvar Y."/>
            <person name="Smit S."/>
            <person name="Van Straalen N."/>
            <person name="Roelofs D."/>
        </authorList>
    </citation>
    <scope>NUCLEOTIDE SEQUENCE [LARGE SCALE GENOMIC DNA]</scope>
    <source>
        <strain evidence="2 3">VU population</strain>
        <tissue evidence="2">Whole body</tissue>
    </source>
</reference>
<dbReference type="EMBL" id="LNIX01000004">
    <property type="protein sequence ID" value="OXA55602.1"/>
    <property type="molecule type" value="Genomic_DNA"/>
</dbReference>
<gene>
    <name evidence="2" type="ORF">Fcan01_09785</name>
</gene>
<sequence length="255" mass="28774">MCTNPNCPNKYVGPIYIGQGGEGKATIQSRMDGHIRRFDSPDAAGIDGHFVVKETQYMHRFGTLDRLRGMNGHVSVSSLPSQTIAAERGECVSVRQTHKLVMSRKNRKGTQKVPTVHFQTLVAACIKANDLTSVTIIDIVDFIQTNYPHYYSKSTNVQNSFSNRLRENINGRVKETSSYYSNWFDSLEKDKDCKKPSRYVLKNDNFDEKIYEEGLKALDDFEKSEQERDSASSSTTPSPRPVRPTYVADSDPDSD</sequence>
<dbReference type="InterPro" id="IPR036388">
    <property type="entry name" value="WH-like_DNA-bd_sf"/>
</dbReference>
<comment type="caution">
    <text evidence="2">The sequence shown here is derived from an EMBL/GenBank/DDBJ whole genome shotgun (WGS) entry which is preliminary data.</text>
</comment>
<protein>
    <submittedName>
        <fullName evidence="2">Uncharacterized protein</fullName>
    </submittedName>
</protein>
<accession>A0A226EDK8</accession>
<evidence type="ECO:0000256" key="1">
    <source>
        <dbReference type="SAM" id="MobiDB-lite"/>
    </source>
</evidence>
<dbReference type="AlphaFoldDB" id="A0A226EDK8"/>
<organism evidence="2 3">
    <name type="scientific">Folsomia candida</name>
    <name type="common">Springtail</name>
    <dbReference type="NCBI Taxonomy" id="158441"/>
    <lineage>
        <taxon>Eukaryota</taxon>
        <taxon>Metazoa</taxon>
        <taxon>Ecdysozoa</taxon>
        <taxon>Arthropoda</taxon>
        <taxon>Hexapoda</taxon>
        <taxon>Collembola</taxon>
        <taxon>Entomobryomorpha</taxon>
        <taxon>Isotomoidea</taxon>
        <taxon>Isotomidae</taxon>
        <taxon>Proisotominae</taxon>
        <taxon>Folsomia</taxon>
    </lineage>
</organism>
<keyword evidence="3" id="KW-1185">Reference proteome</keyword>
<feature type="region of interest" description="Disordered" evidence="1">
    <location>
        <begin position="221"/>
        <end position="255"/>
    </location>
</feature>
<dbReference type="Proteomes" id="UP000198287">
    <property type="component" value="Unassembled WGS sequence"/>
</dbReference>
<evidence type="ECO:0000313" key="3">
    <source>
        <dbReference type="Proteomes" id="UP000198287"/>
    </source>
</evidence>
<feature type="compositionally biased region" description="Basic and acidic residues" evidence="1">
    <location>
        <begin position="221"/>
        <end position="230"/>
    </location>
</feature>
<name>A0A226EDK8_FOLCA</name>
<evidence type="ECO:0000313" key="2">
    <source>
        <dbReference type="EMBL" id="OXA55602.1"/>
    </source>
</evidence>